<dbReference type="Proteomes" id="UP001597249">
    <property type="component" value="Unassembled WGS sequence"/>
</dbReference>
<keyword evidence="1 3" id="KW-0560">Oxidoreductase</keyword>
<comment type="caution">
    <text evidence="3">The sequence shown here is derived from an EMBL/GenBank/DDBJ whole genome shotgun (WGS) entry which is preliminary data.</text>
</comment>
<dbReference type="SUPFAM" id="SSF52218">
    <property type="entry name" value="Flavoproteins"/>
    <property type="match status" value="1"/>
</dbReference>
<dbReference type="EMBL" id="JBHTMO010000006">
    <property type="protein sequence ID" value="MFD1392535.1"/>
    <property type="molecule type" value="Genomic_DNA"/>
</dbReference>
<dbReference type="InterPro" id="IPR029039">
    <property type="entry name" value="Flavoprotein-like_sf"/>
</dbReference>
<dbReference type="InterPro" id="IPR046980">
    <property type="entry name" value="KefG/KefF"/>
</dbReference>
<dbReference type="Gene3D" id="3.40.50.360">
    <property type="match status" value="1"/>
</dbReference>
<sequence length="226" mass="24948">MKTLIVVSHPQLADSPTQQFLKACAAGVTGATWHHLDALGRFDVAAEQAQILAADRLVFEFPLYWYQAPASLHEWLARVWTRGFAYDEQGGRLRGKSLGMVVSYSQPRSAYQLGGTENVSLSALLSPYAALARKTGMTLLAPLEIAQFGYLTEQQRGELFAQYQQYLTVGRPARFAEQAAWFLAALAARAETDPTAALMHDTLAERQDQLASLQQTITELREGEAD</sequence>
<feature type="domain" description="Flavodoxin-like fold" evidence="2">
    <location>
        <begin position="1"/>
        <end position="166"/>
    </location>
</feature>
<evidence type="ECO:0000313" key="3">
    <source>
        <dbReference type="EMBL" id="MFD1392535.1"/>
    </source>
</evidence>
<name>A0ABW4B8I5_9LACO</name>
<dbReference type="GO" id="GO:0016491">
    <property type="term" value="F:oxidoreductase activity"/>
    <property type="evidence" value="ECO:0007669"/>
    <property type="project" value="UniProtKB-KW"/>
</dbReference>
<organism evidence="3 4">
    <name type="scientific">Lacticaseibacillus jixianensis</name>
    <dbReference type="NCBI Taxonomy" id="2486012"/>
    <lineage>
        <taxon>Bacteria</taxon>
        <taxon>Bacillati</taxon>
        <taxon>Bacillota</taxon>
        <taxon>Bacilli</taxon>
        <taxon>Lactobacillales</taxon>
        <taxon>Lactobacillaceae</taxon>
        <taxon>Lacticaseibacillus</taxon>
    </lineage>
</organism>
<dbReference type="EC" id="1.-.-.-" evidence="3"/>
<accession>A0ABW4B8I5</accession>
<dbReference type="EC" id="1.6.99.-" evidence="3"/>
<evidence type="ECO:0000259" key="2">
    <source>
        <dbReference type="Pfam" id="PF02525"/>
    </source>
</evidence>
<dbReference type="InterPro" id="IPR003680">
    <property type="entry name" value="Flavodoxin_fold"/>
</dbReference>
<dbReference type="PANTHER" id="PTHR47307:SF1">
    <property type="entry name" value="GLUTATHIONE-REGULATED POTASSIUM-EFFLUX SYSTEM ANCILLARY PROTEIN KEFG"/>
    <property type="match status" value="1"/>
</dbReference>
<keyword evidence="4" id="KW-1185">Reference proteome</keyword>
<evidence type="ECO:0000256" key="1">
    <source>
        <dbReference type="ARBA" id="ARBA00023002"/>
    </source>
</evidence>
<proteinExistence type="predicted"/>
<protein>
    <submittedName>
        <fullName evidence="3">NAD(P)H-dependent oxidoreductase</fullName>
        <ecNumber evidence="3">1.-.-.-</ecNumber>
        <ecNumber evidence="3">1.6.99.-</ecNumber>
    </submittedName>
</protein>
<dbReference type="PANTHER" id="PTHR47307">
    <property type="entry name" value="GLUTATHIONE-REGULATED POTASSIUM-EFFLUX SYSTEM ANCILLARY PROTEIN KEFG"/>
    <property type="match status" value="1"/>
</dbReference>
<evidence type="ECO:0000313" key="4">
    <source>
        <dbReference type="Proteomes" id="UP001597249"/>
    </source>
</evidence>
<reference evidence="4" key="1">
    <citation type="journal article" date="2019" name="Int. J. Syst. Evol. Microbiol.">
        <title>The Global Catalogue of Microorganisms (GCM) 10K type strain sequencing project: providing services to taxonomists for standard genome sequencing and annotation.</title>
        <authorList>
            <consortium name="The Broad Institute Genomics Platform"/>
            <consortium name="The Broad Institute Genome Sequencing Center for Infectious Disease"/>
            <person name="Wu L."/>
            <person name="Ma J."/>
        </authorList>
    </citation>
    <scope>NUCLEOTIDE SEQUENCE [LARGE SCALE GENOMIC DNA]</scope>
    <source>
        <strain evidence="4">CCM 8911</strain>
    </source>
</reference>
<dbReference type="RefSeq" id="WP_125584263.1">
    <property type="nucleotide sequence ID" value="NZ_JBHTMO010000006.1"/>
</dbReference>
<gene>
    <name evidence="3" type="ORF">ACFQ3L_02890</name>
</gene>
<dbReference type="Pfam" id="PF02525">
    <property type="entry name" value="Flavodoxin_2"/>
    <property type="match status" value="1"/>
</dbReference>